<protein>
    <submittedName>
        <fullName evidence="3">Elongation factor G-binding protein</fullName>
    </submittedName>
    <submittedName>
        <fullName evidence="4">Ferrous iron transporter A</fullName>
    </submittedName>
</protein>
<name>A0A0K9YXG6_9BACL</name>
<evidence type="ECO:0000259" key="2">
    <source>
        <dbReference type="Pfam" id="PF16571"/>
    </source>
</evidence>
<sequence length="214" mass="24291">MEPFIKSHEYNFIKAQTQALINGYANSSDRSVLNALKDMAKEKVFQLFPELTEEQQKLLSPIHHIEDRAEAKKLLAELSPCVIPFKGVTEQTLKKLFPKVKKLKVPKADDIDWKELSYLGWFDEGSSRKYIVTHLDNKLIGLHGTFSSINKKGVCAICNSFADLGMFIADIKASGDGTYLKKGNYICEDSHQCNRNITELGRLHDFAHTMQLQK</sequence>
<dbReference type="InterPro" id="IPR038344">
    <property type="entry name" value="EF-G_N_sf"/>
</dbReference>
<dbReference type="OrthoDB" id="1891078at2"/>
<dbReference type="Gene3D" id="1.20.1280.250">
    <property type="match status" value="1"/>
</dbReference>
<dbReference type="GO" id="GO:0003746">
    <property type="term" value="F:translation elongation factor activity"/>
    <property type="evidence" value="ECO:0007669"/>
    <property type="project" value="UniProtKB-KW"/>
</dbReference>
<dbReference type="Proteomes" id="UP000036834">
    <property type="component" value="Unassembled WGS sequence"/>
</dbReference>
<evidence type="ECO:0000313" key="6">
    <source>
        <dbReference type="Proteomes" id="UP000319578"/>
    </source>
</evidence>
<feature type="domain" description="Elongation factor G-binding protein N-terminal" evidence="1">
    <location>
        <begin position="4"/>
        <end position="86"/>
    </location>
</feature>
<keyword evidence="3" id="KW-0251">Elongation factor</keyword>
<evidence type="ECO:0000259" key="1">
    <source>
        <dbReference type="Pfam" id="PF07299"/>
    </source>
</evidence>
<gene>
    <name evidence="4" type="ORF">ADS79_05135</name>
    <name evidence="3" type="ORF">BRE01_19800</name>
</gene>
<organism evidence="4 5">
    <name type="scientific">Brevibacillus reuszeri</name>
    <dbReference type="NCBI Taxonomy" id="54915"/>
    <lineage>
        <taxon>Bacteria</taxon>
        <taxon>Bacillati</taxon>
        <taxon>Bacillota</taxon>
        <taxon>Bacilli</taxon>
        <taxon>Bacillales</taxon>
        <taxon>Paenibacillaceae</taxon>
        <taxon>Brevibacillus</taxon>
    </lineage>
</organism>
<keyword evidence="3" id="KW-0648">Protein biosynthesis</keyword>
<dbReference type="PATRIC" id="fig|54915.3.peg.6426"/>
<keyword evidence="6" id="KW-1185">Reference proteome</keyword>
<dbReference type="InterPro" id="IPR032330">
    <property type="entry name" value="EF-G-binding_C"/>
</dbReference>
<evidence type="ECO:0000313" key="3">
    <source>
        <dbReference type="EMBL" id="GED68278.1"/>
    </source>
</evidence>
<feature type="domain" description="Elongation factor G-binding protein C-terminal treble-clef zinc-finger" evidence="2">
    <location>
        <begin position="100"/>
        <end position="201"/>
    </location>
</feature>
<dbReference type="EMBL" id="LGIQ01000005">
    <property type="protein sequence ID" value="KNB73346.1"/>
    <property type="molecule type" value="Genomic_DNA"/>
</dbReference>
<dbReference type="CDD" id="cd16342">
    <property type="entry name" value="FusC_FusB"/>
    <property type="match status" value="1"/>
</dbReference>
<dbReference type="Proteomes" id="UP000319578">
    <property type="component" value="Unassembled WGS sequence"/>
</dbReference>
<dbReference type="RefSeq" id="WP_049738143.1">
    <property type="nucleotide sequence ID" value="NZ_BJON01000008.1"/>
</dbReference>
<dbReference type="Pfam" id="PF16571">
    <property type="entry name" value="FBP_C"/>
    <property type="match status" value="1"/>
</dbReference>
<reference evidence="5" key="1">
    <citation type="submission" date="2015-07" db="EMBL/GenBank/DDBJ databases">
        <title>Genome sequencing project for genomic taxonomy and phylogenomics of Bacillus-like bacteria.</title>
        <authorList>
            <person name="Liu B."/>
            <person name="Wang J."/>
            <person name="Zhu Y."/>
            <person name="Liu G."/>
            <person name="Chen Q."/>
            <person name="Chen Z."/>
            <person name="Lan J."/>
            <person name="Che J."/>
            <person name="Ge C."/>
            <person name="Shi H."/>
            <person name="Pan Z."/>
            <person name="Liu X."/>
        </authorList>
    </citation>
    <scope>NUCLEOTIDE SEQUENCE [LARGE SCALE GENOMIC DNA]</scope>
    <source>
        <strain evidence="5">DSM 9887</strain>
    </source>
</reference>
<evidence type="ECO:0000313" key="4">
    <source>
        <dbReference type="EMBL" id="KNB73346.1"/>
    </source>
</evidence>
<accession>A0A0K9YXG6</accession>
<dbReference type="InterPro" id="IPR010841">
    <property type="entry name" value="EF-G-binding_N"/>
</dbReference>
<dbReference type="EMBL" id="BJON01000008">
    <property type="protein sequence ID" value="GED68278.1"/>
    <property type="molecule type" value="Genomic_DNA"/>
</dbReference>
<reference evidence="4" key="2">
    <citation type="submission" date="2015-07" db="EMBL/GenBank/DDBJ databases">
        <title>MeaNS - Measles Nucleotide Surveillance Program.</title>
        <authorList>
            <person name="Tran T."/>
            <person name="Druce J."/>
        </authorList>
    </citation>
    <scope>NUCLEOTIDE SEQUENCE</scope>
    <source>
        <strain evidence="4">DSM 9887</strain>
    </source>
</reference>
<dbReference type="AlphaFoldDB" id="A0A0K9YXG6"/>
<dbReference type="Pfam" id="PF07299">
    <property type="entry name" value="EF-G-binding_N"/>
    <property type="match status" value="1"/>
</dbReference>
<evidence type="ECO:0000313" key="5">
    <source>
        <dbReference type="Proteomes" id="UP000036834"/>
    </source>
</evidence>
<comment type="caution">
    <text evidence="4">The sequence shown here is derived from an EMBL/GenBank/DDBJ whole genome shotgun (WGS) entry which is preliminary data.</text>
</comment>
<reference evidence="3 6" key="3">
    <citation type="submission" date="2019-06" db="EMBL/GenBank/DDBJ databases">
        <title>Whole genome shotgun sequence of Brevibacillus reuszeri NBRC 15719.</title>
        <authorList>
            <person name="Hosoyama A."/>
            <person name="Uohara A."/>
            <person name="Ohji S."/>
            <person name="Ichikawa N."/>
        </authorList>
    </citation>
    <scope>NUCLEOTIDE SEQUENCE [LARGE SCALE GENOMIC DNA]</scope>
    <source>
        <strain evidence="3 6">NBRC 15719</strain>
    </source>
</reference>
<dbReference type="STRING" id="54915.ADS79_05135"/>
<proteinExistence type="predicted"/>